<proteinExistence type="predicted"/>
<dbReference type="InterPro" id="IPR056906">
    <property type="entry name" value="ORF2/G2P_dom"/>
</dbReference>
<evidence type="ECO:0000259" key="2">
    <source>
        <dbReference type="Pfam" id="PF23343"/>
    </source>
</evidence>
<comment type="caution">
    <text evidence="3">The sequence shown here is derived from an EMBL/GenBank/DDBJ whole genome shotgun (WGS) entry which is preliminary data.</text>
</comment>
<reference evidence="3 4" key="1">
    <citation type="submission" date="2018-09" db="EMBL/GenBank/DDBJ databases">
        <title>Metagenome Assembled Genomes from an Advanced Water Purification Facility.</title>
        <authorList>
            <person name="Stamps B.W."/>
            <person name="Spear J.R."/>
        </authorList>
    </citation>
    <scope>NUCLEOTIDE SEQUENCE [LARGE SCALE GENOMIC DNA]</scope>
    <source>
        <strain evidence="3">Bin_42_2</strain>
    </source>
</reference>
<accession>A0A5C7WJ74</accession>
<protein>
    <recommendedName>
        <fullName evidence="2">Replication-associated protein ORF2/G2P domain-containing protein</fullName>
    </recommendedName>
</protein>
<keyword evidence="1" id="KW-0175">Coiled coil</keyword>
<sequence>MELSINPKFDTFNFESLDPKFHRSVESPFEYKLKTRTFLNNTVDFIMTRIKHQIPKVHSDLVHGTITTHPRTLTDEERALKDAENLERAVRRAKQSVHFAARQIGADHLLTLTTRESISDRAEFFEVFKRFIRLVRTKILINGRLVTVPRKPYAYVAVPELQDRGAFHMHCAVVGRQDISLLRACWYVALGGSVSDSGDNSPGQVDVQYRQRRWGGQSETYKTFSLVRYLTKYIDKDFSRTAELGQHRYLKAREIPKPIEFNQVLMACNAGGNDFIDAMVEVSKIAEFITGTHPTQMIPWNRGQDIYILRAAYVV</sequence>
<organism evidence="3 4">
    <name type="scientific">Methylophilus methylotrophus</name>
    <name type="common">Bacterium W3A1</name>
    <dbReference type="NCBI Taxonomy" id="17"/>
    <lineage>
        <taxon>Bacteria</taxon>
        <taxon>Pseudomonadati</taxon>
        <taxon>Pseudomonadota</taxon>
        <taxon>Betaproteobacteria</taxon>
        <taxon>Nitrosomonadales</taxon>
        <taxon>Methylophilaceae</taxon>
        <taxon>Methylophilus</taxon>
    </lineage>
</organism>
<feature type="domain" description="Replication-associated protein ORF2/G2P" evidence="2">
    <location>
        <begin position="108"/>
        <end position="237"/>
    </location>
</feature>
<dbReference type="EMBL" id="SSGG01000080">
    <property type="protein sequence ID" value="TXI36678.1"/>
    <property type="molecule type" value="Genomic_DNA"/>
</dbReference>
<evidence type="ECO:0000313" key="3">
    <source>
        <dbReference type="EMBL" id="TXI36678.1"/>
    </source>
</evidence>
<dbReference type="Pfam" id="PF23343">
    <property type="entry name" value="REP_ORF2-G2P"/>
    <property type="match status" value="1"/>
</dbReference>
<dbReference type="Proteomes" id="UP000321374">
    <property type="component" value="Unassembled WGS sequence"/>
</dbReference>
<feature type="coiled-coil region" evidence="1">
    <location>
        <begin position="73"/>
        <end position="103"/>
    </location>
</feature>
<evidence type="ECO:0000256" key="1">
    <source>
        <dbReference type="SAM" id="Coils"/>
    </source>
</evidence>
<name>A0A5C7WJ74_METME</name>
<dbReference type="AlphaFoldDB" id="A0A5C7WJ74"/>
<gene>
    <name evidence="3" type="ORF">E6Q51_05045</name>
</gene>
<evidence type="ECO:0000313" key="4">
    <source>
        <dbReference type="Proteomes" id="UP000321374"/>
    </source>
</evidence>